<reference evidence="1 2" key="1">
    <citation type="submission" date="2022-01" db="EMBL/GenBank/DDBJ databases">
        <authorList>
            <person name="Xiong W."/>
            <person name="Schranz E."/>
        </authorList>
    </citation>
    <scope>NUCLEOTIDE SEQUENCE [LARGE SCALE GENOMIC DNA]</scope>
</reference>
<protein>
    <submittedName>
        <fullName evidence="1">Uncharacterized protein</fullName>
    </submittedName>
</protein>
<dbReference type="AlphaFoldDB" id="A0AAU9PMP2"/>
<evidence type="ECO:0000313" key="1">
    <source>
        <dbReference type="EMBL" id="CAH1451480.1"/>
    </source>
</evidence>
<dbReference type="Proteomes" id="UP001157418">
    <property type="component" value="Unassembled WGS sequence"/>
</dbReference>
<proteinExistence type="predicted"/>
<dbReference type="EMBL" id="CAKMRJ010005745">
    <property type="protein sequence ID" value="CAH1451480.1"/>
    <property type="molecule type" value="Genomic_DNA"/>
</dbReference>
<name>A0AAU9PMP2_9ASTR</name>
<gene>
    <name evidence="1" type="ORF">LVIROSA_LOCUS36838</name>
</gene>
<comment type="caution">
    <text evidence="1">The sequence shown here is derived from an EMBL/GenBank/DDBJ whole genome shotgun (WGS) entry which is preliminary data.</text>
</comment>
<organism evidence="1 2">
    <name type="scientific">Lactuca virosa</name>
    <dbReference type="NCBI Taxonomy" id="75947"/>
    <lineage>
        <taxon>Eukaryota</taxon>
        <taxon>Viridiplantae</taxon>
        <taxon>Streptophyta</taxon>
        <taxon>Embryophyta</taxon>
        <taxon>Tracheophyta</taxon>
        <taxon>Spermatophyta</taxon>
        <taxon>Magnoliopsida</taxon>
        <taxon>eudicotyledons</taxon>
        <taxon>Gunneridae</taxon>
        <taxon>Pentapetalae</taxon>
        <taxon>asterids</taxon>
        <taxon>campanulids</taxon>
        <taxon>Asterales</taxon>
        <taxon>Asteraceae</taxon>
        <taxon>Cichorioideae</taxon>
        <taxon>Cichorieae</taxon>
        <taxon>Lactucinae</taxon>
        <taxon>Lactuca</taxon>
    </lineage>
</organism>
<evidence type="ECO:0000313" key="2">
    <source>
        <dbReference type="Proteomes" id="UP001157418"/>
    </source>
</evidence>
<keyword evidence="2" id="KW-1185">Reference proteome</keyword>
<accession>A0AAU9PMP2</accession>
<sequence length="128" mass="14830">MATSLNLYSGKFPIRHIPLTLPVDIHVSPTDDYPCYGPVNRFHWVLNLGSELYSIFDLFFLSSLFAPRCRSSSSFSPGHRWLKRRRRRRRRRNLMSDSLIQVIRVIPVFHANAGSRGESSLMNYGIFS</sequence>